<evidence type="ECO:0000256" key="1">
    <source>
        <dbReference type="ARBA" id="ARBA00004442"/>
    </source>
</evidence>
<keyword evidence="3 6" id="KW-0732">Signal</keyword>
<sequence>MKKQVVNNIIMALLLPAMLLSCKKFLQVGAPKTGLVDASVFASKSTAMAAVTGLYADMQGNYSFASGGPESIGHVCGLSSDELVNYSQSLDYAGLYQNTVTPLNGTPAGSTWNNPYYYIYQCNDIIAGVTTSSTIADEDKKEVIGQAEFIRAFCYFYLTNLYGDIPLNLTTDYSSNRNSSKASSDKVYEQIIVDLQEAADNLPAPGPTDTRILPNSDVATAMLARVYLYLAKYPEAIAAADKIIANTARYQLLPDLSTVFLKESREAIWQLQPVIPGQNTNEGVDFILTAAPTNAVLSDRLLDAFEPADTRKTFWVGNITVDGTTYYFPYKYKVLSSSDLTEYSMVIRLAELYLIRAEAKAMTANLAGAMADLNMIRHRAGLGNTTSSTQASLLLAIEHERQVELFTEWGHRWLDLKRTGRATAVLSPLKPSWKPTAVLFPIPQSEINANPHITQNQGY</sequence>
<keyword evidence="10" id="KW-1185">Reference proteome</keyword>
<comment type="subcellular location">
    <subcellularLocation>
        <location evidence="1">Cell outer membrane</location>
    </subcellularLocation>
</comment>
<evidence type="ECO:0000259" key="7">
    <source>
        <dbReference type="Pfam" id="PF07980"/>
    </source>
</evidence>
<dbReference type="PROSITE" id="PS51257">
    <property type="entry name" value="PROKAR_LIPOPROTEIN"/>
    <property type="match status" value="1"/>
</dbReference>
<evidence type="ECO:0000313" key="10">
    <source>
        <dbReference type="Proteomes" id="UP000244450"/>
    </source>
</evidence>
<proteinExistence type="inferred from homology"/>
<dbReference type="Pfam" id="PF07980">
    <property type="entry name" value="SusD_RagB"/>
    <property type="match status" value="1"/>
</dbReference>
<evidence type="ECO:0000256" key="6">
    <source>
        <dbReference type="SAM" id="SignalP"/>
    </source>
</evidence>
<dbReference type="Pfam" id="PF14322">
    <property type="entry name" value="SusD-like_3"/>
    <property type="match status" value="1"/>
</dbReference>
<keyword evidence="4" id="KW-0472">Membrane</keyword>
<feature type="domain" description="SusD-like N-terminal" evidence="8">
    <location>
        <begin position="84"/>
        <end position="228"/>
    </location>
</feature>
<dbReference type="InterPro" id="IPR011990">
    <property type="entry name" value="TPR-like_helical_dom_sf"/>
</dbReference>
<evidence type="ECO:0000256" key="4">
    <source>
        <dbReference type="ARBA" id="ARBA00023136"/>
    </source>
</evidence>
<accession>A0A2T7BLQ1</accession>
<protein>
    <submittedName>
        <fullName evidence="9">RagB/SusD family nutrient uptake outer membrane protein</fullName>
    </submittedName>
</protein>
<reference evidence="9 10" key="1">
    <citation type="submission" date="2018-04" db="EMBL/GenBank/DDBJ databases">
        <title>Chitinophaga fuyangensis sp. nov., isolated from soil in a chemical factory.</title>
        <authorList>
            <person name="Chen K."/>
        </authorList>
    </citation>
    <scope>NUCLEOTIDE SEQUENCE [LARGE SCALE GENOMIC DNA]</scope>
    <source>
        <strain evidence="9 10">LY-1</strain>
    </source>
</reference>
<dbReference type="GO" id="GO:0009279">
    <property type="term" value="C:cell outer membrane"/>
    <property type="evidence" value="ECO:0007669"/>
    <property type="project" value="UniProtKB-SubCell"/>
</dbReference>
<dbReference type="EMBL" id="QCYK01000001">
    <property type="protein sequence ID" value="PUZ28551.1"/>
    <property type="molecule type" value="Genomic_DNA"/>
</dbReference>
<feature type="signal peptide" evidence="6">
    <location>
        <begin position="1"/>
        <end position="26"/>
    </location>
</feature>
<dbReference type="InterPro" id="IPR012944">
    <property type="entry name" value="SusD_RagB_dom"/>
</dbReference>
<evidence type="ECO:0000256" key="3">
    <source>
        <dbReference type="ARBA" id="ARBA00022729"/>
    </source>
</evidence>
<feature type="chain" id="PRO_5015625919" evidence="6">
    <location>
        <begin position="27"/>
        <end position="459"/>
    </location>
</feature>
<evidence type="ECO:0000259" key="8">
    <source>
        <dbReference type="Pfam" id="PF14322"/>
    </source>
</evidence>
<evidence type="ECO:0000256" key="2">
    <source>
        <dbReference type="ARBA" id="ARBA00006275"/>
    </source>
</evidence>
<dbReference type="RefSeq" id="WP_108685190.1">
    <property type="nucleotide sequence ID" value="NZ_QCYK01000001.1"/>
</dbReference>
<feature type="domain" description="RagB/SusD" evidence="7">
    <location>
        <begin position="324"/>
        <end position="459"/>
    </location>
</feature>
<gene>
    <name evidence="9" type="ORF">DCC81_03460</name>
</gene>
<dbReference type="OrthoDB" id="625727at2"/>
<comment type="similarity">
    <text evidence="2">Belongs to the SusD family.</text>
</comment>
<keyword evidence="5" id="KW-0998">Cell outer membrane</keyword>
<comment type="caution">
    <text evidence="9">The sequence shown here is derived from an EMBL/GenBank/DDBJ whole genome shotgun (WGS) entry which is preliminary data.</text>
</comment>
<evidence type="ECO:0000313" key="9">
    <source>
        <dbReference type="EMBL" id="PUZ28551.1"/>
    </source>
</evidence>
<dbReference type="SUPFAM" id="SSF48452">
    <property type="entry name" value="TPR-like"/>
    <property type="match status" value="1"/>
</dbReference>
<dbReference type="InterPro" id="IPR033985">
    <property type="entry name" value="SusD-like_N"/>
</dbReference>
<dbReference type="CDD" id="cd08977">
    <property type="entry name" value="SusD"/>
    <property type="match status" value="1"/>
</dbReference>
<dbReference type="Gene3D" id="1.25.40.390">
    <property type="match status" value="1"/>
</dbReference>
<organism evidence="9 10">
    <name type="scientific">Chitinophaga parva</name>
    <dbReference type="NCBI Taxonomy" id="2169414"/>
    <lineage>
        <taxon>Bacteria</taxon>
        <taxon>Pseudomonadati</taxon>
        <taxon>Bacteroidota</taxon>
        <taxon>Chitinophagia</taxon>
        <taxon>Chitinophagales</taxon>
        <taxon>Chitinophagaceae</taxon>
        <taxon>Chitinophaga</taxon>
    </lineage>
</organism>
<evidence type="ECO:0000256" key="5">
    <source>
        <dbReference type="ARBA" id="ARBA00023237"/>
    </source>
</evidence>
<name>A0A2T7BLQ1_9BACT</name>
<dbReference type="Proteomes" id="UP000244450">
    <property type="component" value="Unassembled WGS sequence"/>
</dbReference>
<dbReference type="AlphaFoldDB" id="A0A2T7BLQ1"/>